<dbReference type="GO" id="GO:0005829">
    <property type="term" value="C:cytosol"/>
    <property type="evidence" value="ECO:0007669"/>
    <property type="project" value="TreeGrafter"/>
</dbReference>
<protein>
    <submittedName>
        <fullName evidence="3">DNA primase small subunit</fullName>
    </submittedName>
</protein>
<dbReference type="PROSITE" id="PS51192">
    <property type="entry name" value="HELICASE_ATP_BIND_1"/>
    <property type="match status" value="1"/>
</dbReference>
<dbReference type="InterPro" id="IPR054347">
    <property type="entry name" value="TOTE_primase"/>
</dbReference>
<accession>B3JQ12</accession>
<dbReference type="CDD" id="cd17926">
    <property type="entry name" value="DEXHc_RE"/>
    <property type="match status" value="1"/>
</dbReference>
<reference evidence="3 4" key="2">
    <citation type="submission" date="2008-04" db="EMBL/GenBank/DDBJ databases">
        <authorList>
            <person name="Fulton L."/>
            <person name="Clifton S."/>
            <person name="Fulton B."/>
            <person name="Xu J."/>
            <person name="Minx P."/>
            <person name="Pepin K.H."/>
            <person name="Johnson M."/>
            <person name="Thiruvilangam P."/>
            <person name="Bhonagiri V."/>
            <person name="Nash W.E."/>
            <person name="Mardis E.R."/>
            <person name="Wilson R.K."/>
        </authorList>
    </citation>
    <scope>NUCLEOTIDE SEQUENCE [LARGE SCALE GENOMIC DNA]</scope>
    <source>
        <strain evidence="3 4">DSM 17136</strain>
    </source>
</reference>
<dbReference type="CDD" id="cd09126">
    <property type="entry name" value="PLDc_C_DEXD_like"/>
    <property type="match status" value="1"/>
</dbReference>
<evidence type="ECO:0000256" key="1">
    <source>
        <dbReference type="SAM" id="Coils"/>
    </source>
</evidence>
<dbReference type="InterPro" id="IPR050742">
    <property type="entry name" value="Helicase_Restrict-Modif_Enz"/>
</dbReference>
<dbReference type="AlphaFoldDB" id="B3JQ12"/>
<keyword evidence="1" id="KW-0175">Coiled coil</keyword>
<dbReference type="InterPro" id="IPR027417">
    <property type="entry name" value="P-loop_NTPase"/>
</dbReference>
<dbReference type="SUPFAM" id="SSF52540">
    <property type="entry name" value="P-loop containing nucleoside triphosphate hydrolases"/>
    <property type="match status" value="2"/>
</dbReference>
<proteinExistence type="predicted"/>
<feature type="domain" description="Helicase ATP-binding" evidence="2">
    <location>
        <begin position="475"/>
        <end position="640"/>
    </location>
</feature>
<dbReference type="eggNOG" id="COG1061">
    <property type="taxonomic scope" value="Bacteria"/>
</dbReference>
<feature type="coiled-coil region" evidence="1">
    <location>
        <begin position="27"/>
        <end position="54"/>
    </location>
</feature>
<dbReference type="GO" id="GO:0005524">
    <property type="term" value="F:ATP binding"/>
    <property type="evidence" value="ECO:0007669"/>
    <property type="project" value="InterPro"/>
</dbReference>
<gene>
    <name evidence="3" type="ORF">BACCOP_04044</name>
</gene>
<dbReference type="Pfam" id="PF22548">
    <property type="entry name" value="AEP-TOTE"/>
    <property type="match status" value="1"/>
</dbReference>
<evidence type="ECO:0000313" key="3">
    <source>
        <dbReference type="EMBL" id="EDU98930.1"/>
    </source>
</evidence>
<evidence type="ECO:0000259" key="2">
    <source>
        <dbReference type="PROSITE" id="PS51192"/>
    </source>
</evidence>
<dbReference type="CDD" id="cd18785">
    <property type="entry name" value="SF2_C"/>
    <property type="match status" value="1"/>
</dbReference>
<dbReference type="STRING" id="470145.BACCOP_04044"/>
<dbReference type="InterPro" id="IPR006935">
    <property type="entry name" value="Helicase/UvrB_N"/>
</dbReference>
<dbReference type="Gene3D" id="3.40.50.300">
    <property type="entry name" value="P-loop containing nucleotide triphosphate hydrolases"/>
    <property type="match status" value="2"/>
</dbReference>
<dbReference type="PANTHER" id="PTHR47396">
    <property type="entry name" value="TYPE I RESTRICTION ENZYME ECOKI R PROTEIN"/>
    <property type="match status" value="1"/>
</dbReference>
<dbReference type="Proteomes" id="UP000003146">
    <property type="component" value="Unassembled WGS sequence"/>
</dbReference>
<dbReference type="PANTHER" id="PTHR47396:SF1">
    <property type="entry name" value="ATP-DEPENDENT HELICASE IRC3-RELATED"/>
    <property type="match status" value="1"/>
</dbReference>
<dbReference type="eggNOG" id="COG4951">
    <property type="taxonomic scope" value="Bacteria"/>
</dbReference>
<name>B3JQ12_9BACT</name>
<dbReference type="Gene3D" id="3.30.870.10">
    <property type="entry name" value="Endonuclease Chain A"/>
    <property type="match status" value="1"/>
</dbReference>
<evidence type="ECO:0000313" key="4">
    <source>
        <dbReference type="Proteomes" id="UP000003146"/>
    </source>
</evidence>
<dbReference type="GO" id="GO:0003677">
    <property type="term" value="F:DNA binding"/>
    <property type="evidence" value="ECO:0007669"/>
    <property type="project" value="InterPro"/>
</dbReference>
<dbReference type="EMBL" id="ABIY02000125">
    <property type="protein sequence ID" value="EDU98930.1"/>
    <property type="molecule type" value="Genomic_DNA"/>
</dbReference>
<comment type="caution">
    <text evidence="3">The sequence shown here is derived from an EMBL/GenBank/DDBJ whole genome shotgun (WGS) entry which is preliminary data.</text>
</comment>
<sequence>MGGGIMCLYLSLNERAVSVKRISKRMMDNFKEKYDTLVRKYDSLLAENEELKSILRQYGIAYSTTNRMDEESVFSSISFPPVYFSLDEKIELFHSFFKGRDDVFARRWFSKTTEKGGYQPVCINEWRRGICDKKKHKCTECPNRNFASLTNQDIYRHLEGKDENGCDVIGLYVITPDNKCSFLCADFDDKNCTHGYKDDVLAFVSVCRDWNVPCSIERSRSGNGAHVWVFFTDAIPAIKVRRFGNIILTEAMKRNGRISFDSYDRFFPNQDRIPEGGFGNLIALPLQGGARKVGNSVFVDDKFLPFKDQWAYLYNVKRIDECVVDRLLVEHQQEDFGALATSSEAKPWEIPIVQEVARTDFDSKLKINKSDNIYIPLSSISSKVINQLKRFAAFKNPDFYSKQAMRISTYNIPRIICRADFNDEFLVMPRGCEEAIIAMLSSLSIDYEIIDKTNHGKSIAIAFKGKERDEQLEAINSLMPHTNGVLSATTAFGKTVTAAALIAQRKINTLILVHSKALLMQWHERLSEFLDIDFIEDNVPKKRGRKKVFSPVGSLDSTSNTLHGVVDVALMQSCFEDGEVKSFVQDYGMVIVDECHHVSSITFENVLKHVTAHYVYGLTATPIRKDGLQPIIFMQCGPIRFSVDAKAQIQKQSFQRYLVPRFTSYRPVTDDKHTFTALSQSLAESEMRNNLIIEDVLNAVASGRTPIILTSRTSHVELITKMLEPQVANVIKLTGEGTSKHKREIIQKLQDIPRDAPLVIVATGKYVGEGFDYPRLDTLFLALPISWKGLVAQYAGRLHRENEGKTDVRIYDYIDIHEPVCESMYRKRLKGYSAIGYRVLTKEVSTLFDATEDLHLSSCEGQIFNGNTFRYPIVQEMKSSNQSVVISSPRLYRVERNALIKNLLELQANGIDVAIFTTTENEQTEYLKNQGLFIRIVPKLSLCACIIDKTAIWYGSVNVLGYSTEEDSIIKISDTKLANELLNVIYDKGLA</sequence>
<dbReference type="InterPro" id="IPR014001">
    <property type="entry name" value="Helicase_ATP-bd"/>
</dbReference>
<dbReference type="SMART" id="SM00487">
    <property type="entry name" value="DEXDc"/>
    <property type="match status" value="1"/>
</dbReference>
<reference evidence="3 4" key="1">
    <citation type="submission" date="2008-04" db="EMBL/GenBank/DDBJ databases">
        <title>Draft genome sequence of Bacteroides coprocola (DSM 17136).</title>
        <authorList>
            <person name="Sudarsanam P."/>
            <person name="Ley R."/>
            <person name="Guruge J."/>
            <person name="Turnbaugh P.J."/>
            <person name="Mahowald M."/>
            <person name="Liep D."/>
            <person name="Gordon J."/>
        </authorList>
    </citation>
    <scope>NUCLEOTIDE SEQUENCE [LARGE SCALE GENOMIC DNA]</scope>
    <source>
        <strain evidence="3 4">DSM 17136</strain>
    </source>
</reference>
<dbReference type="HOGENOM" id="CLU_011771_1_0_10"/>
<organism evidence="3 4">
    <name type="scientific">Phocaeicola coprocola DSM 17136</name>
    <dbReference type="NCBI Taxonomy" id="470145"/>
    <lineage>
        <taxon>Bacteria</taxon>
        <taxon>Pseudomonadati</taxon>
        <taxon>Bacteroidota</taxon>
        <taxon>Bacteroidia</taxon>
        <taxon>Bacteroidales</taxon>
        <taxon>Bacteroidaceae</taxon>
        <taxon>Phocaeicola</taxon>
    </lineage>
</organism>
<dbReference type="Pfam" id="PF04851">
    <property type="entry name" value="ResIII"/>
    <property type="match status" value="1"/>
</dbReference>
<dbReference type="GO" id="GO:0016787">
    <property type="term" value="F:hydrolase activity"/>
    <property type="evidence" value="ECO:0007669"/>
    <property type="project" value="InterPro"/>
</dbReference>